<gene>
    <name evidence="1" type="ORF">EYC84_003487</name>
</gene>
<dbReference type="EMBL" id="VICG01000004">
    <property type="protein sequence ID" value="KAA8572937.1"/>
    <property type="molecule type" value="Genomic_DNA"/>
</dbReference>
<comment type="caution">
    <text evidence="1">The sequence shown here is derived from an EMBL/GenBank/DDBJ whole genome shotgun (WGS) entry which is preliminary data.</text>
</comment>
<proteinExistence type="predicted"/>
<evidence type="ECO:0000313" key="1">
    <source>
        <dbReference type="EMBL" id="KAA8572937.1"/>
    </source>
</evidence>
<name>A0A5M9JWA2_MONFR</name>
<reference evidence="1 2" key="1">
    <citation type="submission" date="2019-06" db="EMBL/GenBank/DDBJ databases">
        <title>Genome Sequence of the Brown Rot Fungal Pathogen Monilinia fructicola.</title>
        <authorList>
            <person name="De Miccolis Angelini R.M."/>
            <person name="Landi L."/>
            <person name="Abate D."/>
            <person name="Pollastro S."/>
            <person name="Romanazzi G."/>
            <person name="Faretra F."/>
        </authorList>
    </citation>
    <scope>NUCLEOTIDE SEQUENCE [LARGE SCALE GENOMIC DNA]</scope>
    <source>
        <strain evidence="1 2">Mfrc123</strain>
    </source>
</reference>
<protein>
    <submittedName>
        <fullName evidence="1">Uncharacterized protein</fullName>
    </submittedName>
</protein>
<organism evidence="1 2">
    <name type="scientific">Monilinia fructicola</name>
    <name type="common">Brown rot fungus</name>
    <name type="synonym">Ciboria fructicola</name>
    <dbReference type="NCBI Taxonomy" id="38448"/>
    <lineage>
        <taxon>Eukaryota</taxon>
        <taxon>Fungi</taxon>
        <taxon>Dikarya</taxon>
        <taxon>Ascomycota</taxon>
        <taxon>Pezizomycotina</taxon>
        <taxon>Leotiomycetes</taxon>
        <taxon>Helotiales</taxon>
        <taxon>Sclerotiniaceae</taxon>
        <taxon>Monilinia</taxon>
    </lineage>
</organism>
<dbReference type="Proteomes" id="UP000322873">
    <property type="component" value="Unassembled WGS sequence"/>
</dbReference>
<dbReference type="AlphaFoldDB" id="A0A5M9JWA2"/>
<sequence>MESSAIAIRSDIQGLGLNNKVDRLFLTQNSGYLPTSNPSSVQKSLVVPGVTPDSARACPWMQNGWGRISLPNSHTAPSVDPTLYLRTSTTNRPHTDLHREVSLFFKERCLRPSFLQYY</sequence>
<evidence type="ECO:0000313" key="2">
    <source>
        <dbReference type="Proteomes" id="UP000322873"/>
    </source>
</evidence>
<keyword evidence="2" id="KW-1185">Reference proteome</keyword>
<accession>A0A5M9JWA2</accession>